<evidence type="ECO:0000256" key="2">
    <source>
        <dbReference type="ARBA" id="ARBA00022573"/>
    </source>
</evidence>
<name>A0A4P8L484_9BACT</name>
<dbReference type="AlphaFoldDB" id="A0A4P8L484"/>
<dbReference type="Gene3D" id="3.40.1010.10">
    <property type="entry name" value="Cobalt-precorrin-4 Transmethylase, Domain 1"/>
    <property type="match status" value="1"/>
</dbReference>
<keyword evidence="9" id="KW-1185">Reference proteome</keyword>
<keyword evidence="5" id="KW-0949">S-adenosyl-L-methionine</keyword>
<evidence type="ECO:0000256" key="1">
    <source>
        <dbReference type="ARBA" id="ARBA00004953"/>
    </source>
</evidence>
<feature type="compositionally biased region" description="Basic and acidic residues" evidence="6">
    <location>
        <begin position="138"/>
        <end position="147"/>
    </location>
</feature>
<organism evidence="8 9">
    <name type="scientific">Desulfoglaeba alkanexedens ALDC</name>
    <dbReference type="NCBI Taxonomy" id="980445"/>
    <lineage>
        <taxon>Bacteria</taxon>
        <taxon>Pseudomonadati</taxon>
        <taxon>Thermodesulfobacteriota</taxon>
        <taxon>Syntrophobacteria</taxon>
        <taxon>Syntrophobacterales</taxon>
        <taxon>Syntrophobacteraceae</taxon>
        <taxon>Desulfoglaeba</taxon>
    </lineage>
</organism>
<feature type="compositionally biased region" description="Basic and acidic residues" evidence="6">
    <location>
        <begin position="7"/>
        <end position="28"/>
    </location>
</feature>
<dbReference type="InterPro" id="IPR014777">
    <property type="entry name" value="4pyrrole_Mease_sub1"/>
</dbReference>
<dbReference type="GO" id="GO:0030789">
    <property type="term" value="F:precorrin-3B C17-methyltransferase activity"/>
    <property type="evidence" value="ECO:0007669"/>
    <property type="project" value="UniProtKB-EC"/>
</dbReference>
<evidence type="ECO:0000313" key="8">
    <source>
        <dbReference type="EMBL" id="QCQ22719.1"/>
    </source>
</evidence>
<gene>
    <name evidence="8" type="ORF">FDQ92_11370</name>
</gene>
<reference evidence="8 9" key="1">
    <citation type="submission" date="2019-05" db="EMBL/GenBank/DDBJ databases">
        <title>The Complete Genome Sequence of the n-alkane-degrading Desulfoglaeba alkanexedens ALDC reveals multiple alkylsuccinate synthase gene clusters.</title>
        <authorList>
            <person name="Callaghan A.V."/>
            <person name="Davidova I.A."/>
            <person name="Duncan K.E."/>
            <person name="Morris B."/>
            <person name="McInerney M.J."/>
        </authorList>
    </citation>
    <scope>NUCLEOTIDE SEQUENCE [LARGE SCALE GENOMIC DNA]</scope>
    <source>
        <strain evidence="8 9">ALDC</strain>
    </source>
</reference>
<protein>
    <submittedName>
        <fullName evidence="8">Precorrin-3B C(17)-methyltransferase</fullName>
        <ecNumber evidence="8">2.1.1.131</ecNumber>
    </submittedName>
</protein>
<accession>A0A4P8L484</accession>
<feature type="domain" description="Tetrapyrrole methylase" evidence="7">
    <location>
        <begin position="158"/>
        <end position="265"/>
    </location>
</feature>
<evidence type="ECO:0000256" key="4">
    <source>
        <dbReference type="ARBA" id="ARBA00022679"/>
    </source>
</evidence>
<feature type="region of interest" description="Disordered" evidence="6">
    <location>
        <begin position="135"/>
        <end position="155"/>
    </location>
</feature>
<dbReference type="InterPro" id="IPR000878">
    <property type="entry name" value="4pyrrol_Mease"/>
</dbReference>
<evidence type="ECO:0000256" key="6">
    <source>
        <dbReference type="SAM" id="MobiDB-lite"/>
    </source>
</evidence>
<keyword evidence="2" id="KW-0169">Cobalamin biosynthesis</keyword>
<dbReference type="KEGG" id="dax:FDQ92_11370"/>
<sequence length="303" mass="32665">MRSSSNPERRKPEASHFEAESGQRDGGRGRGGLSLVSLGPGFVEHMTPRALAALADAEVVVGYRTYLDLVSELIQGKRTVASGMRKEVARCRAAIDEALSGSRVALISSGDAGIYGMAGLVFDICRERGVAVIPASADNDREPEDRSSGPAESDGVPLRVEVIPGVAAFNAAAARLGAPLMHDFAAVSLSDHLTPWPVIAGRLEAAAQADFVLAIYNPRSGSRPHRLSEARDILLRHRPAETPVGLVQRAMRDGEARRLATLGTLPVEWVDMQTVVLVGNSRTYVWNDWMVTPRGYLDKYDVE</sequence>
<dbReference type="PANTHER" id="PTHR47036:SF1">
    <property type="entry name" value="COBALT-FACTOR III C(17)-METHYLTRANSFERASE-RELATED"/>
    <property type="match status" value="1"/>
</dbReference>
<dbReference type="InterPro" id="IPR006363">
    <property type="entry name" value="Cbl_synth_CobJ/CibH_dom"/>
</dbReference>
<dbReference type="Proteomes" id="UP000298602">
    <property type="component" value="Chromosome"/>
</dbReference>
<dbReference type="GO" id="GO:0032259">
    <property type="term" value="P:methylation"/>
    <property type="evidence" value="ECO:0007669"/>
    <property type="project" value="UniProtKB-KW"/>
</dbReference>
<feature type="domain" description="Tetrapyrrole methylase" evidence="7">
    <location>
        <begin position="33"/>
        <end position="135"/>
    </location>
</feature>
<dbReference type="PANTHER" id="PTHR47036">
    <property type="entry name" value="COBALT-FACTOR III C(17)-METHYLTRANSFERASE-RELATED"/>
    <property type="match status" value="1"/>
</dbReference>
<dbReference type="SUPFAM" id="SSF53790">
    <property type="entry name" value="Tetrapyrrole methylase"/>
    <property type="match status" value="2"/>
</dbReference>
<reference evidence="8 9" key="2">
    <citation type="submission" date="2019-05" db="EMBL/GenBank/DDBJ databases">
        <authorList>
            <person name="Suflita J.M."/>
            <person name="Marks C.R."/>
        </authorList>
    </citation>
    <scope>NUCLEOTIDE SEQUENCE [LARGE SCALE GENOMIC DNA]</scope>
    <source>
        <strain evidence="8 9">ALDC</strain>
    </source>
</reference>
<dbReference type="Gene3D" id="3.30.950.10">
    <property type="entry name" value="Methyltransferase, Cobalt-precorrin-4 Transmethylase, Domain 2"/>
    <property type="match status" value="1"/>
</dbReference>
<evidence type="ECO:0000256" key="3">
    <source>
        <dbReference type="ARBA" id="ARBA00022603"/>
    </source>
</evidence>
<evidence type="ECO:0000313" key="9">
    <source>
        <dbReference type="Proteomes" id="UP000298602"/>
    </source>
</evidence>
<comment type="pathway">
    <text evidence="1">Cofactor biosynthesis; adenosylcobalamin biosynthesis.</text>
</comment>
<evidence type="ECO:0000259" key="7">
    <source>
        <dbReference type="Pfam" id="PF00590"/>
    </source>
</evidence>
<dbReference type="InterPro" id="IPR014776">
    <property type="entry name" value="4pyrrole_Mease_sub2"/>
</dbReference>
<evidence type="ECO:0000256" key="5">
    <source>
        <dbReference type="ARBA" id="ARBA00022691"/>
    </source>
</evidence>
<dbReference type="UniPathway" id="UPA00148"/>
<dbReference type="CDD" id="cd11646">
    <property type="entry name" value="Precorrin_3B_C17_MT"/>
    <property type="match status" value="1"/>
</dbReference>
<proteinExistence type="predicted"/>
<dbReference type="EMBL" id="CP040098">
    <property type="protein sequence ID" value="QCQ22719.1"/>
    <property type="molecule type" value="Genomic_DNA"/>
</dbReference>
<dbReference type="EC" id="2.1.1.131" evidence="8"/>
<dbReference type="OrthoDB" id="9772960at2"/>
<dbReference type="GO" id="GO:0009236">
    <property type="term" value="P:cobalamin biosynthetic process"/>
    <property type="evidence" value="ECO:0007669"/>
    <property type="project" value="UniProtKB-UniPathway"/>
</dbReference>
<dbReference type="Pfam" id="PF00590">
    <property type="entry name" value="TP_methylase"/>
    <property type="match status" value="2"/>
</dbReference>
<feature type="region of interest" description="Disordered" evidence="6">
    <location>
        <begin position="1"/>
        <end position="30"/>
    </location>
</feature>
<keyword evidence="4 8" id="KW-0808">Transferase</keyword>
<dbReference type="InterPro" id="IPR035996">
    <property type="entry name" value="4pyrrol_Methylase_sf"/>
</dbReference>
<keyword evidence="3 8" id="KW-0489">Methyltransferase</keyword>
<dbReference type="InterPro" id="IPR051810">
    <property type="entry name" value="Precorrin_MeTrfase"/>
</dbReference>